<dbReference type="RefSeq" id="WP_091042694.1">
    <property type="nucleotide sequence ID" value="NZ_FNGF01000001.1"/>
</dbReference>
<dbReference type="SUPFAM" id="SSF56281">
    <property type="entry name" value="Metallo-hydrolase/oxidoreductase"/>
    <property type="match status" value="1"/>
</dbReference>
<gene>
    <name evidence="2" type="ORF">SAMN05216298_0668</name>
</gene>
<dbReference type="Pfam" id="PF00753">
    <property type="entry name" value="Lactamase_B"/>
    <property type="match status" value="1"/>
</dbReference>
<dbReference type="InterPro" id="IPR036866">
    <property type="entry name" value="RibonucZ/Hydroxyglut_hydro"/>
</dbReference>
<dbReference type="Gene3D" id="3.60.15.10">
    <property type="entry name" value="Ribonuclease Z/Hydroxyacylglutathione hydrolase-like"/>
    <property type="match status" value="1"/>
</dbReference>
<name>A0A1G9D410_9ACTN</name>
<accession>A0A1G9D410</accession>
<feature type="domain" description="Metallo-beta-lactamase" evidence="1">
    <location>
        <begin position="18"/>
        <end position="209"/>
    </location>
</feature>
<proteinExistence type="predicted"/>
<evidence type="ECO:0000313" key="2">
    <source>
        <dbReference type="EMBL" id="SDK58660.1"/>
    </source>
</evidence>
<dbReference type="PANTHER" id="PTHR42951">
    <property type="entry name" value="METALLO-BETA-LACTAMASE DOMAIN-CONTAINING"/>
    <property type="match status" value="1"/>
</dbReference>
<dbReference type="AlphaFoldDB" id="A0A1G9D410"/>
<keyword evidence="3" id="KW-1185">Reference proteome</keyword>
<organism evidence="2 3">
    <name type="scientific">Glycomyces sambucus</name>
    <dbReference type="NCBI Taxonomy" id="380244"/>
    <lineage>
        <taxon>Bacteria</taxon>
        <taxon>Bacillati</taxon>
        <taxon>Actinomycetota</taxon>
        <taxon>Actinomycetes</taxon>
        <taxon>Glycomycetales</taxon>
        <taxon>Glycomycetaceae</taxon>
        <taxon>Glycomyces</taxon>
    </lineage>
</organism>
<dbReference type="Proteomes" id="UP000198662">
    <property type="component" value="Unassembled WGS sequence"/>
</dbReference>
<evidence type="ECO:0000313" key="3">
    <source>
        <dbReference type="Proteomes" id="UP000198662"/>
    </source>
</evidence>
<dbReference type="OrthoDB" id="3813329at2"/>
<evidence type="ECO:0000259" key="1">
    <source>
        <dbReference type="SMART" id="SM00849"/>
    </source>
</evidence>
<dbReference type="EMBL" id="FNGF01000001">
    <property type="protein sequence ID" value="SDK58660.1"/>
    <property type="molecule type" value="Genomic_DNA"/>
</dbReference>
<dbReference type="PANTHER" id="PTHR42951:SF22">
    <property type="entry name" value="METALLO BETA-LACTAMASE SUPERFAMILY LIPOPROTEIN"/>
    <property type="match status" value="1"/>
</dbReference>
<reference evidence="3" key="1">
    <citation type="submission" date="2016-10" db="EMBL/GenBank/DDBJ databases">
        <authorList>
            <person name="Varghese N."/>
            <person name="Submissions S."/>
        </authorList>
    </citation>
    <scope>NUCLEOTIDE SEQUENCE [LARGE SCALE GENOMIC DNA]</scope>
    <source>
        <strain evidence="3">CGMCC 4.3147</strain>
    </source>
</reference>
<dbReference type="InterPro" id="IPR001279">
    <property type="entry name" value="Metallo-B-lactamas"/>
</dbReference>
<dbReference type="SMART" id="SM00849">
    <property type="entry name" value="Lactamase_B"/>
    <property type="match status" value="1"/>
</dbReference>
<dbReference type="STRING" id="380244.SAMN05216298_0668"/>
<sequence length="271" mass="28554">MLTQVADGVLVHESACIQSNAVVVQGESGVLLIDPGITAAEMAGIAADLRERGLTVAAGFATHPDWDHALWHPDFGDAPRYGTDLCAATLDALLAQADWREQMAAGLPPEFAEDIPLEGFGRLTGLPAGTAQVPWDGPRVRIVEHRAHAPGHAALLVEGRGVLAAGDMLSDILPPFLDLEAADPVGDYLAALALLEDVADEVVRVVPGHGSVCGGDEMRARIALDRAYAASLRDGTEHDDPRIGPGGPLDWMTDVHGWQQEALAEKARGAR</sequence>
<dbReference type="InterPro" id="IPR050855">
    <property type="entry name" value="NDM-1-like"/>
</dbReference>
<protein>
    <submittedName>
        <fullName evidence="2">Glyoxylase, beta-lactamase superfamily II</fullName>
    </submittedName>
</protein>